<dbReference type="PROSITE" id="PS00144">
    <property type="entry name" value="ASN_GLN_ASE_1"/>
    <property type="match status" value="1"/>
</dbReference>
<reference evidence="11 12" key="1">
    <citation type="submission" date="2005-09" db="EMBL/GenBank/DDBJ databases">
        <authorList>
            <person name="Woods D.E."/>
            <person name="Nierman W.C."/>
        </authorList>
    </citation>
    <scope>NUCLEOTIDE SEQUENCE [LARGE SCALE GENOMIC DNA]</scope>
    <source>
        <strain evidence="11 12">1710b</strain>
    </source>
</reference>
<dbReference type="Proteomes" id="UP000002700">
    <property type="component" value="Chromosome I"/>
</dbReference>
<dbReference type="PANTHER" id="PTHR11707">
    <property type="entry name" value="L-ASPARAGINASE"/>
    <property type="match status" value="1"/>
</dbReference>
<feature type="compositionally biased region" description="Low complexity" evidence="8">
    <location>
        <begin position="7"/>
        <end position="16"/>
    </location>
</feature>
<dbReference type="EnsemblBacteria" id="ABA50799">
    <property type="protein sequence ID" value="ABA50799"/>
    <property type="gene ID" value="BURPS1710b_2428"/>
</dbReference>
<sequence>MHRADVRAPAAACARASRNRRERRARARACTREHTALAEGRPAAVTIAAMNAPTSSHSPHVSNPAPRALPRIAVLATGGTIAGAAPDAAQTAGYQAGALGVDRLLAAVPALAQIATIEAEQVASIDSKDLSPALWTTLAERIDALAANDAIDGIVITHGTDTLEETAYLLHLTVKTAKPVVMTAAMRPATALSSDGPLNLLNAVAVAGSAAARGQGVLVAFNNRIHSARDVVKTSTYAVDAFHSPELGALGWVQDGRIEFARRATRPHTLDSRFAIGAAWPQVEVVASYAGASRVIVDACVAAGARGLVVAGTGNGSIHAALQAALADAAAKGVAIVRASRVGSGHVMRNGAANDDALGFVSAGSLNPYKARVLLMLALAAGVADVRELQQVFDTY</sequence>
<dbReference type="HOGENOM" id="CLU_019134_1_2_4"/>
<dbReference type="InterPro" id="IPR036152">
    <property type="entry name" value="Asp/glu_Ase-like_sf"/>
</dbReference>
<dbReference type="KEGG" id="bpm:BURPS1710b_2428"/>
<organism evidence="11 12">
    <name type="scientific">Burkholderia pseudomallei (strain 1710b)</name>
    <dbReference type="NCBI Taxonomy" id="320372"/>
    <lineage>
        <taxon>Bacteria</taxon>
        <taxon>Pseudomonadati</taxon>
        <taxon>Pseudomonadota</taxon>
        <taxon>Betaproteobacteria</taxon>
        <taxon>Burkholderiales</taxon>
        <taxon>Burkholderiaceae</taxon>
        <taxon>Burkholderia</taxon>
        <taxon>pseudomallei group</taxon>
    </lineage>
</organism>
<dbReference type="PIRSF" id="PIRSF500176">
    <property type="entry name" value="L_ASNase"/>
    <property type="match status" value="1"/>
</dbReference>
<dbReference type="InterPro" id="IPR027474">
    <property type="entry name" value="L-asparaginase_N"/>
</dbReference>
<name>Q3JRH9_BURP1</name>
<dbReference type="Gene3D" id="3.40.50.40">
    <property type="match status" value="1"/>
</dbReference>
<dbReference type="GO" id="GO:0004067">
    <property type="term" value="F:asparaginase activity"/>
    <property type="evidence" value="ECO:0007669"/>
    <property type="project" value="UniProtKB-UniRule"/>
</dbReference>
<accession>Q3JRH9</accession>
<proteinExistence type="inferred from homology"/>
<evidence type="ECO:0000256" key="4">
    <source>
        <dbReference type="PIRSR" id="PIRSR001220-2"/>
    </source>
</evidence>
<feature type="region of interest" description="Disordered" evidence="8">
    <location>
        <begin position="1"/>
        <end position="21"/>
    </location>
</feature>
<dbReference type="InterPro" id="IPR040919">
    <property type="entry name" value="Asparaginase_C"/>
</dbReference>
<feature type="active site" description="O-isoaspartyl threonine intermediate" evidence="3">
    <location>
        <position position="80"/>
    </location>
</feature>
<evidence type="ECO:0000256" key="3">
    <source>
        <dbReference type="PIRSR" id="PIRSR001220-1"/>
    </source>
</evidence>
<dbReference type="PROSITE" id="PS00917">
    <property type="entry name" value="ASN_GLN_ASE_2"/>
    <property type="match status" value="1"/>
</dbReference>
<dbReference type="Pfam" id="PF00710">
    <property type="entry name" value="Asparaginase"/>
    <property type="match status" value="1"/>
</dbReference>
<comment type="similarity">
    <text evidence="1 7">Belongs to the asparaginase 1 family.</text>
</comment>
<gene>
    <name evidence="11" type="primary">ansB</name>
    <name evidence="11" type="ordered locus">BURPS1710b_2428</name>
</gene>
<dbReference type="PANTHER" id="PTHR11707:SF28">
    <property type="entry name" value="60 KDA LYSOPHOSPHOLIPASE"/>
    <property type="match status" value="1"/>
</dbReference>
<dbReference type="EC" id="3.5.1.1" evidence="11"/>
<dbReference type="SMART" id="SM00870">
    <property type="entry name" value="Asparaginase"/>
    <property type="match status" value="1"/>
</dbReference>
<evidence type="ECO:0000256" key="6">
    <source>
        <dbReference type="PROSITE-ProRule" id="PRU10100"/>
    </source>
</evidence>
<dbReference type="FunFam" id="3.40.50.1170:FF:000001">
    <property type="entry name" value="L-asparaginase 2"/>
    <property type="match status" value="1"/>
</dbReference>
<evidence type="ECO:0000259" key="9">
    <source>
        <dbReference type="Pfam" id="PF00710"/>
    </source>
</evidence>
<feature type="domain" description="Asparaginase/glutaminase C-terminal" evidence="10">
    <location>
        <begin position="282"/>
        <end position="393"/>
    </location>
</feature>
<feature type="active site" evidence="5">
    <location>
        <position position="80"/>
    </location>
</feature>
<dbReference type="CDD" id="cd08964">
    <property type="entry name" value="L-asparaginase_II"/>
    <property type="match status" value="1"/>
</dbReference>
<dbReference type="InterPro" id="IPR006034">
    <property type="entry name" value="Asparaginase/glutaminase-like"/>
</dbReference>
<evidence type="ECO:0000256" key="2">
    <source>
        <dbReference type="ARBA" id="ARBA00022801"/>
    </source>
</evidence>
<evidence type="ECO:0000256" key="8">
    <source>
        <dbReference type="SAM" id="MobiDB-lite"/>
    </source>
</evidence>
<evidence type="ECO:0000256" key="1">
    <source>
        <dbReference type="ARBA" id="ARBA00010518"/>
    </source>
</evidence>
<keyword evidence="2 11" id="KW-0378">Hydrolase</keyword>
<evidence type="ECO:0000259" key="10">
    <source>
        <dbReference type="Pfam" id="PF17763"/>
    </source>
</evidence>
<dbReference type="Pfam" id="PF17763">
    <property type="entry name" value="Asparaginase_C"/>
    <property type="match status" value="1"/>
</dbReference>
<dbReference type="GO" id="GO:0006528">
    <property type="term" value="P:asparagine metabolic process"/>
    <property type="evidence" value="ECO:0007669"/>
    <property type="project" value="InterPro"/>
</dbReference>
<evidence type="ECO:0000313" key="12">
    <source>
        <dbReference type="Proteomes" id="UP000002700"/>
    </source>
</evidence>
<dbReference type="AlphaFoldDB" id="Q3JRH9"/>
<dbReference type="NCBIfam" id="TIGR00520">
    <property type="entry name" value="asnASE_II"/>
    <property type="match status" value="1"/>
</dbReference>
<protein>
    <submittedName>
        <fullName evidence="11">Asparaginase family protein</fullName>
        <ecNumber evidence="11">3.5.1.1</ecNumber>
    </submittedName>
</protein>
<evidence type="ECO:0000256" key="5">
    <source>
        <dbReference type="PROSITE-ProRule" id="PRU10099"/>
    </source>
</evidence>
<dbReference type="PROSITE" id="PS51732">
    <property type="entry name" value="ASN_GLN_ASE_3"/>
    <property type="match status" value="1"/>
</dbReference>
<dbReference type="SUPFAM" id="SSF53774">
    <property type="entry name" value="Glutaminase/Asparaginase"/>
    <property type="match status" value="1"/>
</dbReference>
<dbReference type="PIRSF" id="PIRSF001220">
    <property type="entry name" value="L-ASNase_gatD"/>
    <property type="match status" value="1"/>
</dbReference>
<dbReference type="PRINTS" id="PR00139">
    <property type="entry name" value="ASNGLNASE"/>
</dbReference>
<feature type="binding site" evidence="4">
    <location>
        <position position="127"/>
    </location>
    <ligand>
        <name>substrate</name>
    </ligand>
</feature>
<dbReference type="SFLD" id="SFLDS00057">
    <property type="entry name" value="Glutaminase/Asparaginase"/>
    <property type="match status" value="1"/>
</dbReference>
<dbReference type="InterPro" id="IPR037152">
    <property type="entry name" value="L-asparaginase_N_sf"/>
</dbReference>
<dbReference type="InterPro" id="IPR027475">
    <property type="entry name" value="Asparaginase/glutaminase_AS2"/>
</dbReference>
<evidence type="ECO:0000313" key="11">
    <source>
        <dbReference type="EMBL" id="ABA50799.1"/>
    </source>
</evidence>
<dbReference type="EMBL" id="CP000124">
    <property type="protein sequence ID" value="ABA50799.1"/>
    <property type="molecule type" value="Genomic_DNA"/>
</dbReference>
<dbReference type="InterPro" id="IPR004550">
    <property type="entry name" value="AsnASE_II"/>
</dbReference>
<feature type="binding site" evidence="4">
    <location>
        <begin position="160"/>
        <end position="161"/>
    </location>
    <ligand>
        <name>substrate</name>
    </ligand>
</feature>
<dbReference type="Gene3D" id="3.40.50.1170">
    <property type="entry name" value="L-asparaginase, N-terminal domain"/>
    <property type="match status" value="1"/>
</dbReference>
<feature type="active site" evidence="6">
    <location>
        <position position="160"/>
    </location>
</feature>
<feature type="domain" description="L-asparaginase N-terminal" evidence="9">
    <location>
        <begin position="71"/>
        <end position="264"/>
    </location>
</feature>
<dbReference type="InterPro" id="IPR020827">
    <property type="entry name" value="Asparaginase/glutaminase_AS1"/>
</dbReference>
<dbReference type="InterPro" id="IPR027473">
    <property type="entry name" value="L-asparaginase_C"/>
</dbReference>
<evidence type="ECO:0000256" key="7">
    <source>
        <dbReference type="RuleBase" id="RU004456"/>
    </source>
</evidence>